<accession>G0UPD5</accession>
<feature type="compositionally biased region" description="Basic and acidic residues" evidence="1">
    <location>
        <begin position="1"/>
        <end position="18"/>
    </location>
</feature>
<proteinExistence type="predicted"/>
<dbReference type="VEuPathDB" id="TriTrypDB:TcIL3000_7_450"/>
<sequence length="356" mass="38890">MFRDKSILPGEGSRRERGPQLLFMKTPRSITSLRNDLQEFIIPLARSLREGNGNAAVGNGTTSSCVLGGCGQGAAVCGDANDPSAPQRSPGVRRAVTYFTPQVNALLNRPLVTEGVIKCNVPLYQCPICSQSGDVSANVKHCKQPWMTPQDLTRHMSWLHASNGYTQSNFAAYNTREMERLCNALPSSAAAPAAEEVAMKPRVVLMVDVANVELSLEDVLFQLLSAEESITFFSRVACTFVCVHEFFIPHTSRPGHVFFQLSRLNDLSDTFTFYAATRIESGDFVTAALIGELLLRDMRGCAPSIVLLTRDQQQRVCVGDMFSGVAGRGARVFLPRMTSQGIMNCLREANLSSMGL</sequence>
<dbReference type="EMBL" id="HE575320">
    <property type="protein sequence ID" value="CCC91246.1"/>
    <property type="molecule type" value="Genomic_DNA"/>
</dbReference>
<gene>
    <name evidence="2" type="ORF">TCIL3000_7_450</name>
</gene>
<evidence type="ECO:0000256" key="1">
    <source>
        <dbReference type="SAM" id="MobiDB-lite"/>
    </source>
</evidence>
<feature type="region of interest" description="Disordered" evidence="1">
    <location>
        <begin position="1"/>
        <end position="20"/>
    </location>
</feature>
<dbReference type="AlphaFoldDB" id="G0UPD5"/>
<organism evidence="2">
    <name type="scientific">Trypanosoma congolense (strain IL3000)</name>
    <dbReference type="NCBI Taxonomy" id="1068625"/>
    <lineage>
        <taxon>Eukaryota</taxon>
        <taxon>Discoba</taxon>
        <taxon>Euglenozoa</taxon>
        <taxon>Kinetoplastea</taxon>
        <taxon>Metakinetoplastina</taxon>
        <taxon>Trypanosomatida</taxon>
        <taxon>Trypanosomatidae</taxon>
        <taxon>Trypanosoma</taxon>
        <taxon>Nannomonas</taxon>
    </lineage>
</organism>
<name>G0UPD5_TRYCI</name>
<protein>
    <submittedName>
        <fullName evidence="2">Uncharacterized protein TCIL3000_7_450</fullName>
    </submittedName>
</protein>
<reference evidence="2" key="1">
    <citation type="journal article" date="2012" name="Proc. Natl. Acad. Sci. U.S.A.">
        <title>Antigenic diversity is generated by distinct evolutionary mechanisms in African trypanosome species.</title>
        <authorList>
            <person name="Jackson A.P."/>
            <person name="Berry A."/>
            <person name="Aslett M."/>
            <person name="Allison H.C."/>
            <person name="Burton P."/>
            <person name="Vavrova-Anderson J."/>
            <person name="Brown R."/>
            <person name="Browne H."/>
            <person name="Corton N."/>
            <person name="Hauser H."/>
            <person name="Gamble J."/>
            <person name="Gilderthorp R."/>
            <person name="Marcello L."/>
            <person name="McQuillan J."/>
            <person name="Otto T.D."/>
            <person name="Quail M.A."/>
            <person name="Sanders M.J."/>
            <person name="van Tonder A."/>
            <person name="Ginger M.L."/>
            <person name="Field M.C."/>
            <person name="Barry J.D."/>
            <person name="Hertz-Fowler C."/>
            <person name="Berriman M."/>
        </authorList>
    </citation>
    <scope>NUCLEOTIDE SEQUENCE</scope>
    <source>
        <strain evidence="2">IL3000</strain>
    </source>
</reference>
<evidence type="ECO:0000313" key="2">
    <source>
        <dbReference type="EMBL" id="CCC91246.1"/>
    </source>
</evidence>